<evidence type="ECO:0000313" key="2">
    <source>
        <dbReference type="Proteomes" id="UP001178354"/>
    </source>
</evidence>
<protein>
    <submittedName>
        <fullName evidence="1">Uncharacterized protein</fullName>
    </submittedName>
</protein>
<dbReference type="RefSeq" id="WP_305169227.1">
    <property type="nucleotide sequence ID" value="NZ_JAUUUU010000001.1"/>
</dbReference>
<dbReference type="EMBL" id="JAUUUU010000001">
    <property type="protein sequence ID" value="MDP1519718.1"/>
    <property type="molecule type" value="Genomic_DNA"/>
</dbReference>
<reference evidence="1" key="2">
    <citation type="submission" date="2023-08" db="EMBL/GenBank/DDBJ databases">
        <authorList>
            <person name="Luo J."/>
        </authorList>
    </citation>
    <scope>NUCLEOTIDE SEQUENCE</scope>
    <source>
        <strain evidence="1">DSM 25064</strain>
    </source>
</reference>
<keyword evidence="2" id="KW-1185">Reference proteome</keyword>
<name>A0AAW8B3K8_9GAMM</name>
<sequence length="101" mass="11203">MTTKQLAKLRRSGQLSGVKFVATSCGPMVIQVWFQQDKTMVKKLIKDVHGKVVTCQNLSQAYDVCRSAGVRQAELMQVLPHTETCSAPEDNLTNPSMTLCF</sequence>
<accession>A0AAW8B3K8</accession>
<comment type="caution">
    <text evidence="1">The sequence shown here is derived from an EMBL/GenBank/DDBJ whole genome shotgun (WGS) entry which is preliminary data.</text>
</comment>
<reference evidence="1" key="1">
    <citation type="journal article" date="2010" name="Int. J. Syst. Evol. Microbiol.">
        <title>Porticoccus litoralis gen. nov., sp. nov., a gammaproteobacterium isolated from the Yellow Sea.</title>
        <authorList>
            <person name="Oh H.M."/>
            <person name="Kim H."/>
            <person name="Kim K.M."/>
            <person name="Min G.S."/>
            <person name="Cho J.C."/>
        </authorList>
    </citation>
    <scope>NUCLEOTIDE SEQUENCE</scope>
    <source>
        <strain evidence="1">DSM 25064</strain>
    </source>
</reference>
<dbReference type="Proteomes" id="UP001178354">
    <property type="component" value="Unassembled WGS sequence"/>
</dbReference>
<dbReference type="AlphaFoldDB" id="A0AAW8B3K8"/>
<organism evidence="1 2">
    <name type="scientific">Porticoccus litoralis</name>
    <dbReference type="NCBI Taxonomy" id="434086"/>
    <lineage>
        <taxon>Bacteria</taxon>
        <taxon>Pseudomonadati</taxon>
        <taxon>Pseudomonadota</taxon>
        <taxon>Gammaproteobacteria</taxon>
        <taxon>Cellvibrionales</taxon>
        <taxon>Porticoccaceae</taxon>
        <taxon>Porticoccus</taxon>
    </lineage>
</organism>
<gene>
    <name evidence="1" type="ORF">Q8A57_01910</name>
</gene>
<evidence type="ECO:0000313" key="1">
    <source>
        <dbReference type="EMBL" id="MDP1519718.1"/>
    </source>
</evidence>
<proteinExistence type="predicted"/>